<organism evidence="1 2">
    <name type="scientific">Methanosalsum zhilinae (strain DSM 4017 / NBRC 107636 / OCM 62 / WeN5)</name>
    <name type="common">Methanohalophilus zhilinae</name>
    <dbReference type="NCBI Taxonomy" id="679901"/>
    <lineage>
        <taxon>Archaea</taxon>
        <taxon>Methanobacteriati</taxon>
        <taxon>Methanobacteriota</taxon>
        <taxon>Stenosarchaea group</taxon>
        <taxon>Methanomicrobia</taxon>
        <taxon>Methanosarcinales</taxon>
        <taxon>Methanosarcinaceae</taxon>
        <taxon>Methanosalsum</taxon>
    </lineage>
</organism>
<gene>
    <name evidence="1" type="ordered locus">Mzhil_1647</name>
</gene>
<dbReference type="HOGENOM" id="CLU_688144_0_0_2"/>
<dbReference type="GeneID" id="10823287"/>
<name>F7XPW2_METZD</name>
<accession>F7XPW2</accession>
<dbReference type="STRING" id="679901.Mzhil_1647"/>
<sequence>MMQIYPNIEQNFFCPICNQETTVKKNVWQGIHVGVKSRCKKCQKEYYQDLNVGHSTYTPYSVDLDTFQLFGSDSSIDWYGTPLQKSLQNPNRNKISFEKEVFEKKDEVIILNCIDYLYGHSLLKLLNAERHLQSKNQHGLIVIVPKFLEWMLPEGIAEKWVFDISLKEGQDFFIDFDNVINKELERFSKIYISKAFSHPKNFDITNFTGVKKHNFKDEKFRITFIWREDRLWINNSLLQKSVNKFNIKIIRYLLLAKQKRKLLKVFLRLREVFPNAEYTVAGFGKYNNFPKWIDNQIVNVFNENIERKLCQIYSESRLILGVHGSNMLLPSAHAGMTVDLMPEDRWGNFAQDILYQEKDVRMSSYRYRYIPINQKPTFIHNMISHMIKDKEHFVENMIID</sequence>
<protein>
    <submittedName>
        <fullName evidence="1">Uncharacterized protein</fullName>
    </submittedName>
</protein>
<dbReference type="AlphaFoldDB" id="F7XPW2"/>
<dbReference type="EMBL" id="CP002101">
    <property type="protein sequence ID" value="AEH61483.1"/>
    <property type="molecule type" value="Genomic_DNA"/>
</dbReference>
<dbReference type="KEGG" id="mzh:Mzhil_1647"/>
<evidence type="ECO:0000313" key="1">
    <source>
        <dbReference type="EMBL" id="AEH61483.1"/>
    </source>
</evidence>
<dbReference type="RefSeq" id="WP_013898919.1">
    <property type="nucleotide sequence ID" value="NC_015676.1"/>
</dbReference>
<keyword evidence="2" id="KW-1185">Reference proteome</keyword>
<reference evidence="1" key="1">
    <citation type="submission" date="2010-07" db="EMBL/GenBank/DDBJ databases">
        <title>The complete genome of Methanosalsum zhilinae DSM 4017.</title>
        <authorList>
            <consortium name="US DOE Joint Genome Institute (JGI-PGF)"/>
            <person name="Lucas S."/>
            <person name="Copeland A."/>
            <person name="Lapidus A."/>
            <person name="Glavina del Rio T."/>
            <person name="Dalin E."/>
            <person name="Tice H."/>
            <person name="Bruce D."/>
            <person name="Goodwin L."/>
            <person name="Pitluck S."/>
            <person name="Kyrpides N."/>
            <person name="Mavromatis K."/>
            <person name="Ovchinnikova G."/>
            <person name="Daligault H."/>
            <person name="Detter J.C."/>
            <person name="Han C."/>
            <person name="Tapia R."/>
            <person name="Larimer F."/>
            <person name="Land M."/>
            <person name="Hauser L."/>
            <person name="Markowitz V."/>
            <person name="Cheng J.-F."/>
            <person name="Hugenholtz P."/>
            <person name="Woyke T."/>
            <person name="Wu D."/>
            <person name="Spring S."/>
            <person name="Schueler E."/>
            <person name="Brambilla E."/>
            <person name="Klenk H.-P."/>
            <person name="Eisen J.A."/>
        </authorList>
    </citation>
    <scope>NUCLEOTIDE SEQUENCE</scope>
    <source>
        <strain evidence="1">DSM 4017</strain>
    </source>
</reference>
<evidence type="ECO:0000313" key="2">
    <source>
        <dbReference type="Proteomes" id="UP000006622"/>
    </source>
</evidence>
<dbReference type="Proteomes" id="UP000006622">
    <property type="component" value="Chromosome"/>
</dbReference>
<proteinExistence type="predicted"/>
<dbReference type="OrthoDB" id="377306at2157"/>